<dbReference type="SUPFAM" id="SSF55874">
    <property type="entry name" value="ATPase domain of HSP90 chaperone/DNA topoisomerase II/histidine kinase"/>
    <property type="match status" value="1"/>
</dbReference>
<protein>
    <submittedName>
        <fullName evidence="1">Protein NO VEIN</fullName>
    </submittedName>
</protein>
<dbReference type="InterPro" id="IPR036890">
    <property type="entry name" value="HATPase_C_sf"/>
</dbReference>
<accession>A0ABR4QLM2</accession>
<comment type="caution">
    <text evidence="1">The sequence shown here is derived from an EMBL/GenBank/DDBJ whole genome shotgun (WGS) entry which is preliminary data.</text>
</comment>
<organism evidence="1 2">
    <name type="scientific">Taenia crassiceps</name>
    <dbReference type="NCBI Taxonomy" id="6207"/>
    <lineage>
        <taxon>Eukaryota</taxon>
        <taxon>Metazoa</taxon>
        <taxon>Spiralia</taxon>
        <taxon>Lophotrochozoa</taxon>
        <taxon>Platyhelminthes</taxon>
        <taxon>Cestoda</taxon>
        <taxon>Eucestoda</taxon>
        <taxon>Cyclophyllidea</taxon>
        <taxon>Taeniidae</taxon>
        <taxon>Taenia</taxon>
    </lineage>
</organism>
<name>A0ABR4QLM2_9CEST</name>
<dbReference type="PANTHER" id="PTHR32387">
    <property type="entry name" value="WU:FJ29H11"/>
    <property type="match status" value="1"/>
</dbReference>
<evidence type="ECO:0000313" key="1">
    <source>
        <dbReference type="EMBL" id="KAL5110447.1"/>
    </source>
</evidence>
<dbReference type="Gene3D" id="3.30.565.10">
    <property type="entry name" value="Histidine kinase-like ATPase, C-terminal domain"/>
    <property type="match status" value="1"/>
</dbReference>
<keyword evidence="2" id="KW-1185">Reference proteome</keyword>
<dbReference type="InterPro" id="IPR052957">
    <property type="entry name" value="Auxin_embryo_med"/>
</dbReference>
<proteinExistence type="predicted"/>
<evidence type="ECO:0000313" key="2">
    <source>
        <dbReference type="Proteomes" id="UP001651158"/>
    </source>
</evidence>
<dbReference type="EMBL" id="JAKROA010000002">
    <property type="protein sequence ID" value="KAL5110447.1"/>
    <property type="molecule type" value="Genomic_DNA"/>
</dbReference>
<dbReference type="PANTHER" id="PTHR32387:SF0">
    <property type="entry name" value="PROTEIN NO VEIN"/>
    <property type="match status" value="1"/>
</dbReference>
<dbReference type="NCBIfam" id="NF047352">
    <property type="entry name" value="P_loop_sacsin"/>
    <property type="match status" value="1"/>
</dbReference>
<sequence length="2769" mass="307878">MPRPEPVPFFNCSTQNSRGSRIRSIDELNEAVRSTINLLVSANMYTGVGQVQSALFRDYPDAFSFIRNNRLHPNNIPAILGHQQLIQHVNAIAWGYAVANPVLEIRGLIRNLGPIYNLPVALELCDVFEFHRFVKDAFVLEDESSVFRPSTQVVMDELNACICKKRHQAPTTNLRSLYRWWEAVFTRHMLIYFNDPCVSDSDESFNSCDFQFSLLGPYGIRIKGFSKLIESVIKALCPNNLSQASRSAELMIERRVKEIHQKFADDVLTNRAIAELRHQKPKVALRKLARNCRNLHENLESWAKDNNLTWLPHYLDSLLSFADFLDGFARKGPLKSILHLVLTYCNSEAFNPDIIPPKLLKGIVCSAGTDDAPAIHLVGEGAVEMEKGKSLADVVNCFNDFYEAFVNTVTTESAGSQVPWQRLADLERRLSIGSGKTLLTFLADASTEGSEGSKPKCLCIGGQLRETQPQAQQLTEAAPQTSEEKTTNVSRVWGFIRHLTYLTERSGEALMSVAMENLNIPRSPSVLQAIQCILTDACISPNKCHFLIHPQEWSFLSTRTVCTQLPPALFTRRTVVLRLLASCPVLEDPENWSLWSLCPASLASHWGPFDEFLADVTADVEICEKYNLAVIKVAGNGYVRLSVSGSPGDLDTSLSECASAVNAEAGCIAARELCDLLIGSTLFVNRSILPTDCINIVGAKLRSIPLQDVWHHFIRRILLATPLSLLGVLFSKILLPALAGIFVALEEGGGLEHLLRSVTESYERDRIVTGIGVVGGQLGWSQWIDVFKTHRLLSPEHMDCVQSRRSTKSIGSYSLERPHETPLPSAQTLMLDVTEPSSQDTAEFKPLSVESSATDEEKTDCREFIENLRRTEFGLGIDLDPKASSLIRRLEGRLCRSLDHLSRELYGQQGHFILELIQNADDNVYTPNVTPSVHFSLSPAVLTVGNNEAAGFSTADISALCDIGLSTKIGHREDKIGRKGIGFKSVFSVSDAPEVHSNGFHVRFRRSQRSDGTLTSLLTPEWIASASCGLEEWRTLFRLPLRPAAQGFSADAESILTFARQLITHHLLLFLRRIDCIAFKTSNLPTNLDFQLERKSRLILALGGPNPSFLRLFTITEVCNGCRQTSKWLLLRYRVSVAVERLKRLFRCSSELETIPRQSDIEIAIPLSNKNQLPTFPVYAFLPIRSTEFQFLLNADFDLTSSREDVDGSSVWNQYLVNQIPAVFESLINCVTKMSNFDEIPLSQCEILGRILECLPLKNRVSASVMGLFDCLGEKIREKLSNIPWLPVLNEAKFSLPNKVLLSSPNSPQINDPVLPDKYLFRLLIDRLGMCELEQTFLVPPRTTNHDEVVIDSIASFEQRMEKLSCLGARRISADILIELASTLSPEELSRPCVLYALLANIDSCLRSSPHQQYHYTFLKDREAWQRRCLRNLRSLRLFPLLDGRLVSLEEIGDGMANSNGLLRHRNGLMIPPKPPSSEKDRLKNVYDDYLQLLSRLGPLLSPSSIYPTHCTFLELPRLLTAPEDGMGIIVANSFLDVINHWVVSRQPDFDPESTQDADWFIAAAQLIVLADHLEEVLISRLPIVCETARSLKLFNPSADVAFLSPALLKHVPDTEEYEIMSLCVETMTKTESDEEEGDPIMFVSSNYFTSCGPSLELNGPKACSKWQSLFLIAGLSTIQTLHPRKYGLSVASDHLPLLPSTHVLKLSPALVCLTGQGGTVIEDWTCPGLENLVLPWIERTTERFGLIESVKVVCEKLAKLLSRNWSQSFEKYTLAIANKGDGDNRMSEMKGEDRRVVLGASSWLQALRTRKWLVLTCPIDADNRSGCLLELVAATRNQKSAGAAIDFVATPPIYTPTVFTEGMGANIPLPLFAPFCPLWQCSETSEDPLAPGLIAALGVKQILDESTFQHLMDHLSKDPCNLPSTLTVATMLQVYDLALRVLGDTRPDLLRHIFSSALLVPCMAAHTACKKRQKLVDDMDLGRQGESATNNCLFCVLQTKSQCQKRHSACTVSYHLVPAHRTCWEELRLLPPGVVRVVQNDMEPEEDEDDDCVRVPVPSVNPISVTTPCYSAFDRRVPLCDIYGPEWKNFFCKVLGVPLTSSLGEVLSQRPFPPSSPLDANRCNWRAAQEAFGRRLAAWYTLIGRCFVAHSGTTSVTTEEGDSFLTTLCNFPLLYDMTGAWRVPNQVTSLSTSSADTGLLFAWSAGDLAAMLPPACLLGHSLEILGGDTDLSTPERQSAPMSNSHSLLLNVLRLPVLEKSVIESVKLSESQCIPDDDGSLLRFAVPSLPLNHLVKIFRRLTLAWLSSTIAHHHSADAAAAFTTDTSSDGTLEAFLLPNLVVKLTLVRLTDRPSDSLKEWTSFDVVCRFWRGKLYVDKRFEADFATGDDDDGTALPLCGAHKSIYNVVLTELARAVFPTNHSAQVSLLHFARGLMSLRASLLSSSLAREDVTRQLRAYLLSHCIPRGSRYLVDLLHRLVPEVSSPPSHAIISTPLNSDSLISVVNMAPRPLSQNRQEHSSVGYSTRFQTPIFAALASEHVSGSSVPAPSVASVRLNVFAYDHLTCSTNLESILSHSTHSSSSKMNIGRLGEQTVYEIYLDRMRRIHDFTFPSGHPFLGSGRLVEVRWVNGDGESCLPYDLIVFLEVNGSMPAARTELSAEVRSSIIQQSTTSPNLLLVGPIYVEVKSTGVVEERGEDEQRLELFEISLAEAAFARTSGWRYHLVRVRWSRSASGDTGFPLQPRIAHIPNLSRAFTDDSAHHRLYIGLRR</sequence>
<reference evidence="1 2" key="1">
    <citation type="journal article" date="2022" name="Front. Cell. Infect. Microbiol.">
        <title>The Genomes of Two Strains of Taenia crassiceps the Animal Model for the Study of Human Cysticercosis.</title>
        <authorList>
            <person name="Bobes R.J."/>
            <person name="Estrada K."/>
            <person name="Rios-Valencia D.G."/>
            <person name="Calderon-Gallegos A."/>
            <person name="de la Torre P."/>
            <person name="Carrero J.C."/>
            <person name="Sanchez-Flores A."/>
            <person name="Laclette J.P."/>
        </authorList>
    </citation>
    <scope>NUCLEOTIDE SEQUENCE [LARGE SCALE GENOMIC DNA]</scope>
    <source>
        <strain evidence="1">WFUcys</strain>
    </source>
</reference>
<dbReference type="Proteomes" id="UP001651158">
    <property type="component" value="Unassembled WGS sequence"/>
</dbReference>
<gene>
    <name evidence="1" type="ORF">TcWFU_005789</name>
</gene>